<evidence type="ECO:0000313" key="2">
    <source>
        <dbReference type="Proteomes" id="UP000828941"/>
    </source>
</evidence>
<protein>
    <submittedName>
        <fullName evidence="1">Uncharacterized protein</fullName>
    </submittedName>
</protein>
<dbReference type="Proteomes" id="UP000828941">
    <property type="component" value="Chromosome 6"/>
</dbReference>
<sequence>MFPSNCSRNGNDPISYSDQAFCCRPIFNDSNPYSKRENVHAPTPPPLSFLHFPSPFEDDEIFLQQHQDLLLNHQSLAETVVSMDVSTKIPSKGHRMSMEQIPRKKSCKRDRHSKINTARGLRDRRMRLSLEVAKSFFGLQDMLGFDKASKTVEWLLNQAKDEIKQLAREKNHLSCSSTAGVKSASSTSECEGVSGLDEVAVSGNREQEGEPSVRKRIKLSRKSAFRPLARETREKARERARKRTLEKMRSRRLADESKTKQCSDQKTNSLSQLGSWNPFETRTESGTQSQNMNLSLDVLTEAEERSSQAKEHLRTVDDITHDDSLDMSKWSPTMIFNSLTNSGLLQEHQFGEFQFLGKHWEAYNNHI</sequence>
<proteinExistence type="predicted"/>
<evidence type="ECO:0000313" key="1">
    <source>
        <dbReference type="EMBL" id="KAI4335817.1"/>
    </source>
</evidence>
<dbReference type="EMBL" id="CM039431">
    <property type="protein sequence ID" value="KAI4335817.1"/>
    <property type="molecule type" value="Genomic_DNA"/>
</dbReference>
<keyword evidence="2" id="KW-1185">Reference proteome</keyword>
<reference evidence="1 2" key="1">
    <citation type="journal article" date="2022" name="DNA Res.">
        <title>Chromosomal-level genome assembly of the orchid tree Bauhinia variegata (Leguminosae; Cercidoideae) supports the allotetraploid origin hypothesis of Bauhinia.</title>
        <authorList>
            <person name="Zhong Y."/>
            <person name="Chen Y."/>
            <person name="Zheng D."/>
            <person name="Pang J."/>
            <person name="Liu Y."/>
            <person name="Luo S."/>
            <person name="Meng S."/>
            <person name="Qian L."/>
            <person name="Wei D."/>
            <person name="Dai S."/>
            <person name="Zhou R."/>
        </authorList>
    </citation>
    <scope>NUCLEOTIDE SEQUENCE [LARGE SCALE GENOMIC DNA]</scope>
    <source>
        <strain evidence="1">BV-YZ2020</strain>
    </source>
</reference>
<gene>
    <name evidence="1" type="ORF">L6164_014426</name>
</gene>
<comment type="caution">
    <text evidence="1">The sequence shown here is derived from an EMBL/GenBank/DDBJ whole genome shotgun (WGS) entry which is preliminary data.</text>
</comment>
<accession>A0ACB9NHC7</accession>
<organism evidence="1 2">
    <name type="scientific">Bauhinia variegata</name>
    <name type="common">Purple orchid tree</name>
    <name type="synonym">Phanera variegata</name>
    <dbReference type="NCBI Taxonomy" id="167791"/>
    <lineage>
        <taxon>Eukaryota</taxon>
        <taxon>Viridiplantae</taxon>
        <taxon>Streptophyta</taxon>
        <taxon>Embryophyta</taxon>
        <taxon>Tracheophyta</taxon>
        <taxon>Spermatophyta</taxon>
        <taxon>Magnoliopsida</taxon>
        <taxon>eudicotyledons</taxon>
        <taxon>Gunneridae</taxon>
        <taxon>Pentapetalae</taxon>
        <taxon>rosids</taxon>
        <taxon>fabids</taxon>
        <taxon>Fabales</taxon>
        <taxon>Fabaceae</taxon>
        <taxon>Cercidoideae</taxon>
        <taxon>Cercideae</taxon>
        <taxon>Bauhiniinae</taxon>
        <taxon>Bauhinia</taxon>
    </lineage>
</organism>
<name>A0ACB9NHC7_BAUVA</name>